<dbReference type="Gene3D" id="3.40.50.150">
    <property type="entry name" value="Vaccinia Virus protein VP39"/>
    <property type="match status" value="1"/>
</dbReference>
<dbReference type="InterPro" id="IPR029063">
    <property type="entry name" value="SAM-dependent_MTases_sf"/>
</dbReference>
<dbReference type="STRING" id="886293.Sinac_7015"/>
<dbReference type="PANTHER" id="PTHR44307">
    <property type="entry name" value="PHOSPHOETHANOLAMINE METHYLTRANSFERASE"/>
    <property type="match status" value="1"/>
</dbReference>
<comment type="pathway">
    <text evidence="1">Lipid metabolism.</text>
</comment>
<sequence>MTPQQTSDSSSQIYDNNGQYTRKGILRYERIFGEGYISTGGHETTLYLCSKLEGRLLPGARVLDVGCGIGGAMFYLAKDHGSKVTGIDLAPMMITIAQERAAELKDGTGATFLLGDIMEIPANETFDIVWSRDALMHVADKTRLFARLFDLLEPGGKLVITDYAKGIGAGSPEFQAYVASTGYNLLDPASYGKLLEAAGFVDVVVEDATDKFLDIMKRESDRLAANPEAFVKEFSEQDLNYLRDRWAMKDGFCKAGDMKWGIFQATKSR</sequence>
<evidence type="ECO:0000256" key="3">
    <source>
        <dbReference type="ARBA" id="ARBA00022679"/>
    </source>
</evidence>
<dbReference type="PANTHER" id="PTHR44307:SF2">
    <property type="entry name" value="PHOSPHOETHANOLAMINE METHYLTRANSFERASE ISOFORM X1"/>
    <property type="match status" value="1"/>
</dbReference>
<keyword evidence="7" id="KW-1185">Reference proteome</keyword>
<reference evidence="6 7" key="1">
    <citation type="submission" date="2012-02" db="EMBL/GenBank/DDBJ databases">
        <title>Complete sequence of chromosome of Singulisphaera acidiphila DSM 18658.</title>
        <authorList>
            <consortium name="US DOE Joint Genome Institute (JGI-PGF)"/>
            <person name="Lucas S."/>
            <person name="Copeland A."/>
            <person name="Lapidus A."/>
            <person name="Glavina del Rio T."/>
            <person name="Dalin E."/>
            <person name="Tice H."/>
            <person name="Bruce D."/>
            <person name="Goodwin L."/>
            <person name="Pitluck S."/>
            <person name="Peters L."/>
            <person name="Ovchinnikova G."/>
            <person name="Chertkov O."/>
            <person name="Kyrpides N."/>
            <person name="Mavromatis K."/>
            <person name="Ivanova N."/>
            <person name="Brettin T."/>
            <person name="Detter J.C."/>
            <person name="Han C."/>
            <person name="Larimer F."/>
            <person name="Land M."/>
            <person name="Hauser L."/>
            <person name="Markowitz V."/>
            <person name="Cheng J.-F."/>
            <person name="Hugenholtz P."/>
            <person name="Woyke T."/>
            <person name="Wu D."/>
            <person name="Tindall B."/>
            <person name="Pomrenke H."/>
            <person name="Brambilla E."/>
            <person name="Klenk H.-P."/>
            <person name="Eisen J.A."/>
        </authorList>
    </citation>
    <scope>NUCLEOTIDE SEQUENCE [LARGE SCALE GENOMIC DNA]</scope>
    <source>
        <strain evidence="7">ATCC BAA-1392 / DSM 18658 / VKM B-2454 / MOB10</strain>
    </source>
</reference>
<dbReference type="GO" id="GO:0032259">
    <property type="term" value="P:methylation"/>
    <property type="evidence" value="ECO:0007669"/>
    <property type="project" value="UniProtKB-KW"/>
</dbReference>
<dbReference type="CDD" id="cd02440">
    <property type="entry name" value="AdoMet_MTases"/>
    <property type="match status" value="1"/>
</dbReference>
<dbReference type="GO" id="GO:0000234">
    <property type="term" value="F:phosphoethanolamine N-methyltransferase activity"/>
    <property type="evidence" value="ECO:0007669"/>
    <property type="project" value="UniProtKB-EC"/>
</dbReference>
<evidence type="ECO:0000256" key="1">
    <source>
        <dbReference type="ARBA" id="ARBA00005189"/>
    </source>
</evidence>
<gene>
    <name evidence="6" type="ordered locus">Sinac_7015</name>
</gene>
<evidence type="ECO:0000313" key="7">
    <source>
        <dbReference type="Proteomes" id="UP000010798"/>
    </source>
</evidence>
<proteinExistence type="predicted"/>
<dbReference type="AlphaFoldDB" id="L0DQC4"/>
<feature type="domain" description="Methyltransferase" evidence="5">
    <location>
        <begin position="58"/>
        <end position="164"/>
    </location>
</feature>
<accession>L0DQC4</accession>
<dbReference type="KEGG" id="saci:Sinac_7015"/>
<dbReference type="InterPro" id="IPR025714">
    <property type="entry name" value="Methyltranfer_dom"/>
</dbReference>
<comment type="pathway">
    <text evidence="4">Phospholipid metabolism.</text>
</comment>
<evidence type="ECO:0000256" key="4">
    <source>
        <dbReference type="ARBA" id="ARBA00025707"/>
    </source>
</evidence>
<evidence type="ECO:0000256" key="2">
    <source>
        <dbReference type="ARBA" id="ARBA00022603"/>
    </source>
</evidence>
<organism evidence="6 7">
    <name type="scientific">Singulisphaera acidiphila (strain ATCC BAA-1392 / DSM 18658 / VKM B-2454 / MOB10)</name>
    <dbReference type="NCBI Taxonomy" id="886293"/>
    <lineage>
        <taxon>Bacteria</taxon>
        <taxon>Pseudomonadati</taxon>
        <taxon>Planctomycetota</taxon>
        <taxon>Planctomycetia</taxon>
        <taxon>Isosphaerales</taxon>
        <taxon>Isosphaeraceae</taxon>
        <taxon>Singulisphaera</taxon>
    </lineage>
</organism>
<evidence type="ECO:0000313" key="6">
    <source>
        <dbReference type="EMBL" id="AGA31070.1"/>
    </source>
</evidence>
<protein>
    <submittedName>
        <fullName evidence="6">Methyltransferase family protein</fullName>
    </submittedName>
</protein>
<dbReference type="Proteomes" id="UP000010798">
    <property type="component" value="Chromosome"/>
</dbReference>
<dbReference type="HOGENOM" id="CLU_039068_7_0_0"/>
<dbReference type="Pfam" id="PF13847">
    <property type="entry name" value="Methyltransf_31"/>
    <property type="match status" value="1"/>
</dbReference>
<name>L0DQC4_SINAD</name>
<dbReference type="RefSeq" id="WP_015250142.1">
    <property type="nucleotide sequence ID" value="NC_019892.1"/>
</dbReference>
<evidence type="ECO:0000259" key="5">
    <source>
        <dbReference type="Pfam" id="PF13847"/>
    </source>
</evidence>
<dbReference type="OrthoDB" id="9782855at2"/>
<dbReference type="SUPFAM" id="SSF53335">
    <property type="entry name" value="S-adenosyl-L-methionine-dependent methyltransferases"/>
    <property type="match status" value="1"/>
</dbReference>
<dbReference type="eggNOG" id="COG2230">
    <property type="taxonomic scope" value="Bacteria"/>
</dbReference>
<keyword evidence="3 6" id="KW-0808">Transferase</keyword>
<dbReference type="EMBL" id="CP003364">
    <property type="protein sequence ID" value="AGA31070.1"/>
    <property type="molecule type" value="Genomic_DNA"/>
</dbReference>
<keyword evidence="2 6" id="KW-0489">Methyltransferase</keyword>